<keyword evidence="2" id="KW-0689">Ribosomal protein</keyword>
<gene>
    <name evidence="2" type="ORF">SAMN05216481_103208</name>
</gene>
<accession>A0A1H9CFM6</accession>
<dbReference type="PROSITE" id="PS51186">
    <property type="entry name" value="GNAT"/>
    <property type="match status" value="1"/>
</dbReference>
<evidence type="ECO:0000313" key="3">
    <source>
        <dbReference type="Proteomes" id="UP000199055"/>
    </source>
</evidence>
<sequence length="315" mass="33160">MTPARPRPSPPPPLPPVRRLTLADLPACLDLAADRGWTREEHKWRLLLTAGQGYGVDAPGGDPRGGLIGAYVLTSYGPRPASPNPRARTCVGMVLVAERHARRGLGRHLMRHALEESGDAVAFLTATPYGRPLYEELGFTPVGTTVMLTGRLAPTRSPEPPVPVRDATAADLPDVLALDARAFGADRAHLIVRLPSFADHFVVAVPPAGPGAPPAGRAPGGIAGFAAAWPNEGTTVIGPVVAEEENTARSLITELASRTDGPVRYDADLHHRGLVDWLRSGGLDGDFTTTVMVHGAPDVPGDLGLRFAPYSVALG</sequence>
<dbReference type="EMBL" id="FOET01000003">
    <property type="protein sequence ID" value="SEP99841.1"/>
    <property type="molecule type" value="Genomic_DNA"/>
</dbReference>
<evidence type="ECO:0000313" key="2">
    <source>
        <dbReference type="EMBL" id="SEP99841.1"/>
    </source>
</evidence>
<dbReference type="CDD" id="cd04301">
    <property type="entry name" value="NAT_SF"/>
    <property type="match status" value="1"/>
</dbReference>
<dbReference type="Pfam" id="PF13673">
    <property type="entry name" value="Acetyltransf_10"/>
    <property type="match status" value="1"/>
</dbReference>
<dbReference type="GO" id="GO:0005840">
    <property type="term" value="C:ribosome"/>
    <property type="evidence" value="ECO:0007669"/>
    <property type="project" value="UniProtKB-KW"/>
</dbReference>
<dbReference type="SUPFAM" id="SSF55729">
    <property type="entry name" value="Acyl-CoA N-acyltransferases (Nat)"/>
    <property type="match status" value="1"/>
</dbReference>
<keyword evidence="2" id="KW-0687">Ribonucleoprotein</keyword>
<feature type="domain" description="N-acetyltransferase" evidence="1">
    <location>
        <begin position="15"/>
        <end position="163"/>
    </location>
</feature>
<protein>
    <submittedName>
        <fullName evidence="2">Ribosomal protein S18 acetylase RimI</fullName>
    </submittedName>
</protein>
<dbReference type="Gene3D" id="3.40.630.30">
    <property type="match status" value="1"/>
</dbReference>
<dbReference type="PANTHER" id="PTHR47237:SF2">
    <property type="entry name" value="BLL4206 PROTEIN"/>
    <property type="match status" value="1"/>
</dbReference>
<dbReference type="InterPro" id="IPR000182">
    <property type="entry name" value="GNAT_dom"/>
</dbReference>
<dbReference type="Gene3D" id="3.40.630.90">
    <property type="match status" value="1"/>
</dbReference>
<organism evidence="2 3">
    <name type="scientific">Streptomyces radiopugnans</name>
    <dbReference type="NCBI Taxonomy" id="403935"/>
    <lineage>
        <taxon>Bacteria</taxon>
        <taxon>Bacillati</taxon>
        <taxon>Actinomycetota</taxon>
        <taxon>Actinomycetes</taxon>
        <taxon>Kitasatosporales</taxon>
        <taxon>Streptomycetaceae</taxon>
        <taxon>Streptomyces</taxon>
    </lineage>
</organism>
<dbReference type="STRING" id="403935.SAMN05216481_103208"/>
<reference evidence="2 3" key="1">
    <citation type="submission" date="2016-10" db="EMBL/GenBank/DDBJ databases">
        <authorList>
            <person name="de Groot N.N."/>
        </authorList>
    </citation>
    <scope>NUCLEOTIDE SEQUENCE [LARGE SCALE GENOMIC DNA]</scope>
    <source>
        <strain evidence="2 3">CGMCC 4.3519</strain>
    </source>
</reference>
<dbReference type="InterPro" id="IPR016181">
    <property type="entry name" value="Acyl_CoA_acyltransferase"/>
</dbReference>
<dbReference type="Pfam" id="PF18014">
    <property type="entry name" value="Acetyltransf_18"/>
    <property type="match status" value="1"/>
</dbReference>
<dbReference type="Proteomes" id="UP000199055">
    <property type="component" value="Unassembled WGS sequence"/>
</dbReference>
<name>A0A1H9CFM6_9ACTN</name>
<dbReference type="PANTHER" id="PTHR47237">
    <property type="entry name" value="SLL0310 PROTEIN"/>
    <property type="match status" value="1"/>
</dbReference>
<keyword evidence="3" id="KW-1185">Reference proteome</keyword>
<dbReference type="InterPro" id="IPR052729">
    <property type="entry name" value="Acyl/Acetyltrans_Enzymes"/>
</dbReference>
<dbReference type="GO" id="GO:0016747">
    <property type="term" value="F:acyltransferase activity, transferring groups other than amino-acyl groups"/>
    <property type="evidence" value="ECO:0007669"/>
    <property type="project" value="InterPro"/>
</dbReference>
<dbReference type="InterPro" id="IPR041496">
    <property type="entry name" value="YitH/HolE_GNAT"/>
</dbReference>
<dbReference type="RefSeq" id="WP_093657187.1">
    <property type="nucleotide sequence ID" value="NZ_FOET01000003.1"/>
</dbReference>
<proteinExistence type="predicted"/>
<evidence type="ECO:0000259" key="1">
    <source>
        <dbReference type="PROSITE" id="PS51186"/>
    </source>
</evidence>
<dbReference type="AlphaFoldDB" id="A0A1H9CFM6"/>